<dbReference type="GO" id="GO:0047499">
    <property type="term" value="F:calcium-independent phospholipase A2 activity"/>
    <property type="evidence" value="ECO:0007669"/>
    <property type="project" value="TreeGrafter"/>
</dbReference>
<evidence type="ECO:0000256" key="3">
    <source>
        <dbReference type="ARBA" id="ARBA00023098"/>
    </source>
</evidence>
<dbReference type="RefSeq" id="XP_067479447.1">
    <property type="nucleotide sequence ID" value="XM_067628911.1"/>
</dbReference>
<feature type="domain" description="C2H2-type" evidence="6">
    <location>
        <begin position="432"/>
        <end position="462"/>
    </location>
</feature>
<evidence type="ECO:0000313" key="9">
    <source>
        <dbReference type="Proteomes" id="UP000184499"/>
    </source>
</evidence>
<evidence type="ECO:0008006" key="10">
    <source>
        <dbReference type="Google" id="ProtNLM"/>
    </source>
</evidence>
<evidence type="ECO:0000259" key="7">
    <source>
        <dbReference type="PROSITE" id="PS51635"/>
    </source>
</evidence>
<dbReference type="STRING" id="767769.A0A1L9UKX2"/>
<keyword evidence="9" id="KW-1185">Reference proteome</keyword>
<dbReference type="PROSITE" id="PS50157">
    <property type="entry name" value="ZINC_FINGER_C2H2_2"/>
    <property type="match status" value="1"/>
</dbReference>
<dbReference type="InterPro" id="IPR013087">
    <property type="entry name" value="Znf_C2H2_type"/>
</dbReference>
<keyword evidence="4" id="KW-0862">Zinc</keyword>
<dbReference type="InterPro" id="IPR002641">
    <property type="entry name" value="PNPLA_dom"/>
</dbReference>
<dbReference type="GO" id="GO:0016042">
    <property type="term" value="P:lipid catabolic process"/>
    <property type="evidence" value="ECO:0007669"/>
    <property type="project" value="UniProtKB-UniRule"/>
</dbReference>
<dbReference type="Proteomes" id="UP000184499">
    <property type="component" value="Unassembled WGS sequence"/>
</dbReference>
<dbReference type="GeneID" id="93581399"/>
<dbReference type="PANTHER" id="PTHR24185">
    <property type="entry name" value="CALCIUM-INDEPENDENT PHOSPHOLIPASE A2-GAMMA"/>
    <property type="match status" value="1"/>
</dbReference>
<keyword evidence="1 5" id="KW-0378">Hydrolase</keyword>
<evidence type="ECO:0000256" key="5">
    <source>
        <dbReference type="PROSITE-ProRule" id="PRU01161"/>
    </source>
</evidence>
<keyword evidence="3 5" id="KW-0443">Lipid metabolism</keyword>
<dbReference type="VEuPathDB" id="FungiDB:ASPBRDRAFT_675270"/>
<keyword evidence="2 5" id="KW-0442">Lipid degradation</keyword>
<feature type="domain" description="PNPLA" evidence="7">
    <location>
        <begin position="12"/>
        <end position="281"/>
    </location>
</feature>
<dbReference type="Pfam" id="PF01734">
    <property type="entry name" value="Patatin"/>
    <property type="match status" value="1"/>
</dbReference>
<dbReference type="OrthoDB" id="1658288at2759"/>
<dbReference type="EMBL" id="KV878684">
    <property type="protein sequence ID" value="OJJ72199.1"/>
    <property type="molecule type" value="Genomic_DNA"/>
</dbReference>
<dbReference type="GO" id="GO:0046486">
    <property type="term" value="P:glycerolipid metabolic process"/>
    <property type="evidence" value="ECO:0007669"/>
    <property type="project" value="UniProtKB-ARBA"/>
</dbReference>
<feature type="active site" description="Proton acceptor" evidence="5">
    <location>
        <position position="268"/>
    </location>
</feature>
<feature type="active site" description="Nucleophile" evidence="5">
    <location>
        <position position="98"/>
    </location>
</feature>
<dbReference type="Gene3D" id="3.40.1090.10">
    <property type="entry name" value="Cytosolic phospholipase A2 catalytic domain"/>
    <property type="match status" value="1"/>
</dbReference>
<dbReference type="SUPFAM" id="SSF52151">
    <property type="entry name" value="FabD/lysophospholipase-like"/>
    <property type="match status" value="1"/>
</dbReference>
<dbReference type="GO" id="GO:0016020">
    <property type="term" value="C:membrane"/>
    <property type="evidence" value="ECO:0007669"/>
    <property type="project" value="TreeGrafter"/>
</dbReference>
<proteinExistence type="predicted"/>
<keyword evidence="4" id="KW-0863">Zinc-finger</keyword>
<accession>A0A1L9UKX2</accession>
<gene>
    <name evidence="8" type="ORF">ASPBRDRAFT_675270</name>
</gene>
<sequence length="480" mass="55222">MQNLPGVKYNLLSFDGGGMRGYGSMLMLERLMSYIRDIEGDAEILDELLTDVPNANRDPAEHSFHPLDRPEGIERSATGEQINTFLPCHYFDCIIGTSTGGLIAMMLGRLRMTVTHTRQQYQLLGQEVFGSPRWFPYLSFPRLSINKYDHDRLTAAVKNVVRSHDSSQDRPYGFPNASFNKTDYGVSLGKVYDPQWSPIMRNGRELGEVNYRFQTYDTPRETNAGDPNLGTAFTGPLWWVARACTAAPTYFIPKDIAALDGNIWRFKDAGLVLQNPTLEGVNELRRWGPQPQTYAERFSAIVSIGTGYQSPPAHFGPGQAPRGGWRDTYNVLRAGFRYDNPEAVHRAMRDTLGLRGIYWRLNDEDSEEWGKIKLDQYDEVTMEKMRRLANTYLEREDVRRDLQTCAKNLVKHRRLRLMQGDEWERFALAVEYRCPVPGCFNHYNLRGDMASHMRRCHPGDRNEPTRLIWDYNQNQNDLLN</sequence>
<feature type="short sequence motif" description="GXSXG" evidence="5">
    <location>
        <begin position="96"/>
        <end position="100"/>
    </location>
</feature>
<dbReference type="OMA" id="QTERWER"/>
<evidence type="ECO:0000256" key="4">
    <source>
        <dbReference type="PROSITE-ProRule" id="PRU00042"/>
    </source>
</evidence>
<evidence type="ECO:0000259" key="6">
    <source>
        <dbReference type="PROSITE" id="PS50157"/>
    </source>
</evidence>
<evidence type="ECO:0000313" key="8">
    <source>
        <dbReference type="EMBL" id="OJJ72199.1"/>
    </source>
</evidence>
<keyword evidence="4" id="KW-0479">Metal-binding</keyword>
<feature type="short sequence motif" description="GXGXXG" evidence="5">
    <location>
        <begin position="16"/>
        <end position="21"/>
    </location>
</feature>
<reference evidence="9" key="1">
    <citation type="journal article" date="2017" name="Genome Biol.">
        <title>Comparative genomics reveals high biological diversity and specific adaptations in the industrially and medically important fungal genus Aspergillus.</title>
        <authorList>
            <person name="de Vries R.P."/>
            <person name="Riley R."/>
            <person name="Wiebenga A."/>
            <person name="Aguilar-Osorio G."/>
            <person name="Amillis S."/>
            <person name="Uchima C.A."/>
            <person name="Anderluh G."/>
            <person name="Asadollahi M."/>
            <person name="Askin M."/>
            <person name="Barry K."/>
            <person name="Battaglia E."/>
            <person name="Bayram O."/>
            <person name="Benocci T."/>
            <person name="Braus-Stromeyer S.A."/>
            <person name="Caldana C."/>
            <person name="Canovas D."/>
            <person name="Cerqueira G.C."/>
            <person name="Chen F."/>
            <person name="Chen W."/>
            <person name="Choi C."/>
            <person name="Clum A."/>
            <person name="Dos Santos R.A."/>
            <person name="Damasio A.R."/>
            <person name="Diallinas G."/>
            <person name="Emri T."/>
            <person name="Fekete E."/>
            <person name="Flipphi M."/>
            <person name="Freyberg S."/>
            <person name="Gallo A."/>
            <person name="Gournas C."/>
            <person name="Habgood R."/>
            <person name="Hainaut M."/>
            <person name="Harispe M.L."/>
            <person name="Henrissat B."/>
            <person name="Hilden K.S."/>
            <person name="Hope R."/>
            <person name="Hossain A."/>
            <person name="Karabika E."/>
            <person name="Karaffa L."/>
            <person name="Karanyi Z."/>
            <person name="Krasevec N."/>
            <person name="Kuo A."/>
            <person name="Kusch H."/>
            <person name="LaButti K."/>
            <person name="Lagendijk E.L."/>
            <person name="Lapidus A."/>
            <person name="Levasseur A."/>
            <person name="Lindquist E."/>
            <person name="Lipzen A."/>
            <person name="Logrieco A.F."/>
            <person name="MacCabe A."/>
            <person name="Maekelae M.R."/>
            <person name="Malavazi I."/>
            <person name="Melin P."/>
            <person name="Meyer V."/>
            <person name="Mielnichuk N."/>
            <person name="Miskei M."/>
            <person name="Molnar A.P."/>
            <person name="Mule G."/>
            <person name="Ngan C.Y."/>
            <person name="Orejas M."/>
            <person name="Orosz E."/>
            <person name="Ouedraogo J.P."/>
            <person name="Overkamp K.M."/>
            <person name="Park H.-S."/>
            <person name="Perrone G."/>
            <person name="Piumi F."/>
            <person name="Punt P.J."/>
            <person name="Ram A.F."/>
            <person name="Ramon A."/>
            <person name="Rauscher S."/>
            <person name="Record E."/>
            <person name="Riano-Pachon D.M."/>
            <person name="Robert V."/>
            <person name="Roehrig J."/>
            <person name="Ruller R."/>
            <person name="Salamov A."/>
            <person name="Salih N.S."/>
            <person name="Samson R.A."/>
            <person name="Sandor E."/>
            <person name="Sanguinetti M."/>
            <person name="Schuetze T."/>
            <person name="Sepcic K."/>
            <person name="Shelest E."/>
            <person name="Sherlock G."/>
            <person name="Sophianopoulou V."/>
            <person name="Squina F.M."/>
            <person name="Sun H."/>
            <person name="Susca A."/>
            <person name="Todd R.B."/>
            <person name="Tsang A."/>
            <person name="Unkles S.E."/>
            <person name="van de Wiele N."/>
            <person name="van Rossen-Uffink D."/>
            <person name="Oliveira J.V."/>
            <person name="Vesth T.C."/>
            <person name="Visser J."/>
            <person name="Yu J.-H."/>
            <person name="Zhou M."/>
            <person name="Andersen M.R."/>
            <person name="Archer D.B."/>
            <person name="Baker S.E."/>
            <person name="Benoit I."/>
            <person name="Brakhage A.A."/>
            <person name="Braus G.H."/>
            <person name="Fischer R."/>
            <person name="Frisvad J.C."/>
            <person name="Goldman G.H."/>
            <person name="Houbraken J."/>
            <person name="Oakley B."/>
            <person name="Pocsi I."/>
            <person name="Scazzocchio C."/>
            <person name="Seiboth B."/>
            <person name="vanKuyk P.A."/>
            <person name="Wortman J."/>
            <person name="Dyer P.S."/>
            <person name="Grigoriev I.V."/>
        </authorList>
    </citation>
    <scope>NUCLEOTIDE SEQUENCE [LARGE SCALE GENOMIC DNA]</scope>
    <source>
        <strain evidence="9">CBS 101740 / IMI 381727 / IBT 21946</strain>
    </source>
</reference>
<comment type="caution">
    <text evidence="5">Lacks conserved residue(s) required for the propagation of feature annotation.</text>
</comment>
<dbReference type="PROSITE" id="PS51635">
    <property type="entry name" value="PNPLA"/>
    <property type="match status" value="1"/>
</dbReference>
<organism evidence="8 9">
    <name type="scientific">Aspergillus brasiliensis (strain CBS 101740 / IMI 381727 / IBT 21946)</name>
    <dbReference type="NCBI Taxonomy" id="767769"/>
    <lineage>
        <taxon>Eukaryota</taxon>
        <taxon>Fungi</taxon>
        <taxon>Dikarya</taxon>
        <taxon>Ascomycota</taxon>
        <taxon>Pezizomycotina</taxon>
        <taxon>Eurotiomycetes</taxon>
        <taxon>Eurotiomycetidae</taxon>
        <taxon>Eurotiales</taxon>
        <taxon>Aspergillaceae</taxon>
        <taxon>Aspergillus</taxon>
        <taxon>Aspergillus subgen. Circumdati</taxon>
    </lineage>
</organism>
<name>A0A1L9UKX2_ASPBC</name>
<dbReference type="GO" id="GO:0008270">
    <property type="term" value="F:zinc ion binding"/>
    <property type="evidence" value="ECO:0007669"/>
    <property type="project" value="UniProtKB-KW"/>
</dbReference>
<protein>
    <recommendedName>
        <fullName evidence="10">PNPLA domain-containing protein</fullName>
    </recommendedName>
</protein>
<dbReference type="PROSITE" id="PS00028">
    <property type="entry name" value="ZINC_FINGER_C2H2_1"/>
    <property type="match status" value="1"/>
</dbReference>
<dbReference type="GO" id="GO:0019369">
    <property type="term" value="P:arachidonate metabolic process"/>
    <property type="evidence" value="ECO:0007669"/>
    <property type="project" value="TreeGrafter"/>
</dbReference>
<evidence type="ECO:0000256" key="2">
    <source>
        <dbReference type="ARBA" id="ARBA00022963"/>
    </source>
</evidence>
<dbReference type="PANTHER" id="PTHR24185:SF1">
    <property type="entry name" value="CALCIUM-INDEPENDENT PHOSPHOLIPASE A2-GAMMA"/>
    <property type="match status" value="1"/>
</dbReference>
<dbReference type="AlphaFoldDB" id="A0A1L9UKX2"/>
<evidence type="ECO:0000256" key="1">
    <source>
        <dbReference type="ARBA" id="ARBA00022801"/>
    </source>
</evidence>
<dbReference type="InterPro" id="IPR016035">
    <property type="entry name" value="Acyl_Trfase/lysoPLipase"/>
</dbReference>